<accession>A0ACB7J0Y7</accession>
<dbReference type="EMBL" id="WQMT02000005">
    <property type="protein sequence ID" value="KAG9223533.1"/>
    <property type="molecule type" value="Genomic_DNA"/>
</dbReference>
<reference evidence="1 2" key="1">
    <citation type="journal article" date="2021" name="Appl. Environ. Microbiol.">
        <title>Genetic linkage and physical mapping for an oyster mushroom Pleurotus cornucopiae and QTL analysis for the trait cap color.</title>
        <authorList>
            <person name="Zhang Y."/>
            <person name="Gao W."/>
            <person name="Sonnenberg A."/>
            <person name="Chen Q."/>
            <person name="Zhang J."/>
            <person name="Huang C."/>
        </authorList>
    </citation>
    <scope>NUCLEOTIDE SEQUENCE [LARGE SCALE GENOMIC DNA]</scope>
    <source>
        <strain evidence="1">CCMSSC00406</strain>
    </source>
</reference>
<protein>
    <submittedName>
        <fullName evidence="1">Uncharacterized protein</fullName>
    </submittedName>
</protein>
<sequence>MTAQLTHLELQSTFYSQRFVDFLERNTALQFIHVGQLGRDTKDHSHPTLPSNAVPHLRSIGVPLAVLQQFGGRTSLLDLDIPDLIAVSPASLYDIEAAFSPVRALSVNRIYFTDAPSWVSLLPNLRDIRVQMPPVTICPRSQDYARALSGILHSQSDMNDSWRALSRSNITYIRFQSVSMPREPDHPVRRLFEVVQSLALVDVGVVGGLLFYRYYRHSERYSFPIVNGSRGSRGGCRQRTTSETPSKGASGQRAIVAQITSSVDHSSAALVHDAIGFAGVVWKLVG</sequence>
<organism evidence="1 2">
    <name type="scientific">Pleurotus cornucopiae</name>
    <name type="common">Cornucopia mushroom</name>
    <dbReference type="NCBI Taxonomy" id="5321"/>
    <lineage>
        <taxon>Eukaryota</taxon>
        <taxon>Fungi</taxon>
        <taxon>Dikarya</taxon>
        <taxon>Basidiomycota</taxon>
        <taxon>Agaricomycotina</taxon>
        <taxon>Agaricomycetes</taxon>
        <taxon>Agaricomycetidae</taxon>
        <taxon>Agaricales</taxon>
        <taxon>Pleurotineae</taxon>
        <taxon>Pleurotaceae</taxon>
        <taxon>Pleurotus</taxon>
    </lineage>
</organism>
<evidence type="ECO:0000313" key="2">
    <source>
        <dbReference type="Proteomes" id="UP000824881"/>
    </source>
</evidence>
<proteinExistence type="predicted"/>
<keyword evidence="2" id="KW-1185">Reference proteome</keyword>
<comment type="caution">
    <text evidence="1">The sequence shown here is derived from an EMBL/GenBank/DDBJ whole genome shotgun (WGS) entry which is preliminary data.</text>
</comment>
<name>A0ACB7J0Y7_PLECO</name>
<dbReference type="Proteomes" id="UP000824881">
    <property type="component" value="Unassembled WGS sequence"/>
</dbReference>
<gene>
    <name evidence="1" type="ORF">CCMSSC00406_0009045</name>
</gene>
<evidence type="ECO:0000313" key="1">
    <source>
        <dbReference type="EMBL" id="KAG9223533.1"/>
    </source>
</evidence>